<keyword evidence="2" id="KW-1185">Reference proteome</keyword>
<proteinExistence type="predicted"/>
<dbReference type="RefSeq" id="WP_090294737.1">
    <property type="nucleotide sequence ID" value="NZ_FNKI01000002.1"/>
</dbReference>
<dbReference type="STRING" id="1073328.SAMN05216294_1893"/>
<dbReference type="AlphaFoldDB" id="A0A1H2RBP2"/>
<dbReference type="Proteomes" id="UP000199592">
    <property type="component" value="Unassembled WGS sequence"/>
</dbReference>
<dbReference type="Pfam" id="PF08843">
    <property type="entry name" value="AbiEii"/>
    <property type="match status" value="1"/>
</dbReference>
<keyword evidence="1" id="KW-0808">Transferase</keyword>
<protein>
    <submittedName>
        <fullName evidence="1">Nucleotidyl transferase AbiEii toxin, Type IV TA system</fullName>
    </submittedName>
</protein>
<dbReference type="InterPro" id="IPR014942">
    <property type="entry name" value="AbiEii"/>
</dbReference>
<dbReference type="EMBL" id="FNMY01000001">
    <property type="protein sequence ID" value="SDW16089.1"/>
    <property type="molecule type" value="Genomic_DNA"/>
</dbReference>
<evidence type="ECO:0000313" key="1">
    <source>
        <dbReference type="EMBL" id="SDW16089.1"/>
    </source>
</evidence>
<name>A0A1H2RBP2_9FLAO</name>
<sequence length="332" mass="39068">MKEWFDLSEQDRREVIVQTSILKGLPQAAIEKDWWVVAVLRTLFETKYSNHLVFKGGTSLSKAWRLIERFSEDIDLGMDKSFFEFEGDLSRKQVKKLRKASCKFVSEILPQDLEDKLHEMGIKDFTIHVRDFEESDTDPLAIEIRYKSLVDKVPYLEPRILVEISSRSLRGPFENREVISFIGEMYKGLSFADKAVYIPTVLPQRTFLEKLFLLHEEFQKPKERGPIRGHRMTRHLYDVSRMMDTGFGESAIKDKALYDKIVAHREVYARISWIDYSKHGYKTLNFIPPEEVMAEWEEDYAEMKESMFYGKTESFKDLINKLTGLRDRFNSA</sequence>
<dbReference type="OrthoDB" id="9780929at2"/>
<gene>
    <name evidence="1" type="ORF">SAMN04487892_0545</name>
</gene>
<dbReference type="Gene3D" id="3.10.450.620">
    <property type="entry name" value="JHP933, nucleotidyltransferase-like core domain"/>
    <property type="match status" value="1"/>
</dbReference>
<evidence type="ECO:0000313" key="2">
    <source>
        <dbReference type="Proteomes" id="UP000199592"/>
    </source>
</evidence>
<reference evidence="2" key="1">
    <citation type="submission" date="2016-10" db="EMBL/GenBank/DDBJ databases">
        <authorList>
            <person name="Varghese N."/>
            <person name="Submissions S."/>
        </authorList>
    </citation>
    <scope>NUCLEOTIDE SEQUENCE [LARGE SCALE GENOMIC DNA]</scope>
    <source>
        <strain evidence="2">DSM 25030</strain>
    </source>
</reference>
<accession>A0A1H2RBP2</accession>
<organism evidence="1 2">
    <name type="scientific">Flagellimonas zhangzhouensis</name>
    <dbReference type="NCBI Taxonomy" id="1073328"/>
    <lineage>
        <taxon>Bacteria</taxon>
        <taxon>Pseudomonadati</taxon>
        <taxon>Bacteroidota</taxon>
        <taxon>Flavobacteriia</taxon>
        <taxon>Flavobacteriales</taxon>
        <taxon>Flavobacteriaceae</taxon>
        <taxon>Flagellimonas</taxon>
    </lineage>
</organism>
<dbReference type="GO" id="GO:0016740">
    <property type="term" value="F:transferase activity"/>
    <property type="evidence" value="ECO:0007669"/>
    <property type="project" value="UniProtKB-KW"/>
</dbReference>